<dbReference type="PANTHER" id="PTHR39518">
    <property type="entry name" value="UPF0215 PROTEIN MJ1150"/>
    <property type="match status" value="1"/>
</dbReference>
<dbReference type="RefSeq" id="WP_343772674.1">
    <property type="nucleotide sequence ID" value="NZ_BAAADV010000001.1"/>
</dbReference>
<reference evidence="2 3" key="1">
    <citation type="journal article" date="2019" name="Int. J. Syst. Evol. Microbiol.">
        <title>The Global Catalogue of Microorganisms (GCM) 10K type strain sequencing project: providing services to taxonomists for standard genome sequencing and annotation.</title>
        <authorList>
            <consortium name="The Broad Institute Genomics Platform"/>
            <consortium name="The Broad Institute Genome Sequencing Center for Infectious Disease"/>
            <person name="Wu L."/>
            <person name="Ma J."/>
        </authorList>
    </citation>
    <scope>NUCLEOTIDE SEQUENCE [LARGE SCALE GENOMIC DNA]</scope>
    <source>
        <strain evidence="2 3">JCM 16328</strain>
    </source>
</reference>
<dbReference type="AlphaFoldDB" id="A0AAV3T7W3"/>
<organism evidence="2 3">
    <name type="scientific">Natronoarchaeum mannanilyticum</name>
    <dbReference type="NCBI Taxonomy" id="926360"/>
    <lineage>
        <taxon>Archaea</taxon>
        <taxon>Methanobacteriati</taxon>
        <taxon>Methanobacteriota</taxon>
        <taxon>Stenosarchaea group</taxon>
        <taxon>Halobacteria</taxon>
        <taxon>Halobacteriales</taxon>
        <taxon>Natronoarchaeaceae</taxon>
    </lineage>
</organism>
<evidence type="ECO:0000256" key="1">
    <source>
        <dbReference type="HAMAP-Rule" id="MF_00582"/>
    </source>
</evidence>
<dbReference type="PANTHER" id="PTHR39518:SF2">
    <property type="entry name" value="UPF0215 PROTEIN MJ1150"/>
    <property type="match status" value="1"/>
</dbReference>
<evidence type="ECO:0000313" key="2">
    <source>
        <dbReference type="EMBL" id="GAA0665889.1"/>
    </source>
</evidence>
<sequence>MKPGTRALGVAESYDGSRDAEESTLAGAVVRADRAVDGVRFERCTVGGTDATESVRSLTDRLAREDVRYVFLAGIALSWYNVVDLYGVHDAVDRPVLSVTFEESDGLEAAIAQAFEGDALERRLELYRAQPPRRRVEVNDQEVFVRCVGAGEETAERLVREFTPAGGRPEPLRVARQVARAGHAYRFGE</sequence>
<keyword evidence="3" id="KW-1185">Reference proteome</keyword>
<protein>
    <recommendedName>
        <fullName evidence="1">UPF0215 protein GCM10009020_08810</fullName>
    </recommendedName>
</protein>
<proteinExistence type="inferred from homology"/>
<accession>A0AAV3T7W3</accession>
<dbReference type="HAMAP" id="MF_00582">
    <property type="entry name" value="UPF0215"/>
    <property type="match status" value="1"/>
</dbReference>
<evidence type="ECO:0000313" key="3">
    <source>
        <dbReference type="Proteomes" id="UP001500420"/>
    </source>
</evidence>
<name>A0AAV3T7W3_9EURY</name>
<dbReference type="EMBL" id="BAAADV010000001">
    <property type="protein sequence ID" value="GAA0665889.1"/>
    <property type="molecule type" value="Genomic_DNA"/>
</dbReference>
<dbReference type="PIRSF" id="PIRSF006380">
    <property type="entry name" value="UCP006380"/>
    <property type="match status" value="1"/>
</dbReference>
<gene>
    <name evidence="2" type="ORF">GCM10009020_08810</name>
</gene>
<comment type="similarity">
    <text evidence="1">Belongs to the UPF0215 family.</text>
</comment>
<dbReference type="Proteomes" id="UP001500420">
    <property type="component" value="Unassembled WGS sequence"/>
</dbReference>
<comment type="caution">
    <text evidence="2">The sequence shown here is derived from an EMBL/GenBank/DDBJ whole genome shotgun (WGS) entry which is preliminary data.</text>
</comment>
<dbReference type="Pfam" id="PF01949">
    <property type="entry name" value="Endo_dU"/>
    <property type="match status" value="1"/>
</dbReference>
<dbReference type="Gene3D" id="3.30.2170.10">
    <property type="entry name" value="archaeoglobus fulgidus dsm 4304 superfamily"/>
    <property type="match status" value="1"/>
</dbReference>
<dbReference type="InterPro" id="IPR002802">
    <property type="entry name" value="Endo_dU"/>
</dbReference>